<proteinExistence type="predicted"/>
<evidence type="ECO:0000313" key="1">
    <source>
        <dbReference type="EMBL" id="CAF1362903.1"/>
    </source>
</evidence>
<dbReference type="EMBL" id="CAJNOJ010000622">
    <property type="protein sequence ID" value="CAF1498649.1"/>
    <property type="molecule type" value="Genomic_DNA"/>
</dbReference>
<comment type="caution">
    <text evidence="2">The sequence shown here is derived from an EMBL/GenBank/DDBJ whole genome shotgun (WGS) entry which is preliminary data.</text>
</comment>
<name>A0A815SV48_ADIRI</name>
<dbReference type="AlphaFoldDB" id="A0A815SV48"/>
<evidence type="ECO:0000313" key="3">
    <source>
        <dbReference type="Proteomes" id="UP000663828"/>
    </source>
</evidence>
<sequence>MSTENKYFLELVFTKDAKYVFPFSRREINLDLDSIIDKYQAAVSIGFGAIDIIMSDTTNTNGHNNSLSQDTQNYYLREYTSRAFTVSGNTNDTLKILIRTRISNFDDNVEEMKYEDIVSISSDDIYQLHSQSLNIPDDSQMRDGWLLPTVASTSMITTANIINTAHPIVSSTINEEEDDLFETMHKDLFVIIVITRPAILL</sequence>
<accession>A0A815SV48</accession>
<gene>
    <name evidence="2" type="ORF">EDS130_LOCUS42486</name>
    <name evidence="1" type="ORF">XAT740_LOCUS32115</name>
</gene>
<evidence type="ECO:0000313" key="2">
    <source>
        <dbReference type="EMBL" id="CAF1498649.1"/>
    </source>
</evidence>
<keyword evidence="3" id="KW-1185">Reference proteome</keyword>
<evidence type="ECO:0000313" key="4">
    <source>
        <dbReference type="Proteomes" id="UP000663852"/>
    </source>
</evidence>
<dbReference type="Proteomes" id="UP000663852">
    <property type="component" value="Unassembled WGS sequence"/>
</dbReference>
<reference evidence="2" key="1">
    <citation type="submission" date="2021-02" db="EMBL/GenBank/DDBJ databases">
        <authorList>
            <person name="Nowell W R."/>
        </authorList>
    </citation>
    <scope>NUCLEOTIDE SEQUENCE</scope>
</reference>
<dbReference type="EMBL" id="CAJNOR010002971">
    <property type="protein sequence ID" value="CAF1362903.1"/>
    <property type="molecule type" value="Genomic_DNA"/>
</dbReference>
<organism evidence="2 4">
    <name type="scientific">Adineta ricciae</name>
    <name type="common">Rotifer</name>
    <dbReference type="NCBI Taxonomy" id="249248"/>
    <lineage>
        <taxon>Eukaryota</taxon>
        <taxon>Metazoa</taxon>
        <taxon>Spiralia</taxon>
        <taxon>Gnathifera</taxon>
        <taxon>Rotifera</taxon>
        <taxon>Eurotatoria</taxon>
        <taxon>Bdelloidea</taxon>
        <taxon>Adinetida</taxon>
        <taxon>Adinetidae</taxon>
        <taxon>Adineta</taxon>
    </lineage>
</organism>
<protein>
    <submittedName>
        <fullName evidence="2">Uncharacterized protein</fullName>
    </submittedName>
</protein>
<dbReference type="Proteomes" id="UP000663828">
    <property type="component" value="Unassembled WGS sequence"/>
</dbReference>